<dbReference type="PANTHER" id="PTHR42788:SF13">
    <property type="entry name" value="ALIPHATIC SULFONATES IMPORT ATP-BINDING PROTEIN SSUB"/>
    <property type="match status" value="1"/>
</dbReference>
<keyword evidence="3 5" id="KW-0067">ATP-binding</keyword>
<name>A0A1M7IFB5_9FIRM</name>
<dbReference type="Gene3D" id="3.40.50.300">
    <property type="entry name" value="P-loop containing nucleotide triphosphate hydrolases"/>
    <property type="match status" value="1"/>
</dbReference>
<dbReference type="InterPro" id="IPR017871">
    <property type="entry name" value="ABC_transporter-like_CS"/>
</dbReference>
<dbReference type="PROSITE" id="PS50893">
    <property type="entry name" value="ABC_TRANSPORTER_2"/>
    <property type="match status" value="1"/>
</dbReference>
<dbReference type="GO" id="GO:0005524">
    <property type="term" value="F:ATP binding"/>
    <property type="evidence" value="ECO:0007669"/>
    <property type="project" value="UniProtKB-KW"/>
</dbReference>
<evidence type="ECO:0000313" key="5">
    <source>
        <dbReference type="EMBL" id="SHM39273.1"/>
    </source>
</evidence>
<dbReference type="GO" id="GO:0016887">
    <property type="term" value="F:ATP hydrolysis activity"/>
    <property type="evidence" value="ECO:0007669"/>
    <property type="project" value="InterPro"/>
</dbReference>
<protein>
    <submittedName>
        <fullName evidence="5">NitT/TauT family transport system ATP-binding protein</fullName>
    </submittedName>
</protein>
<dbReference type="InterPro" id="IPR003439">
    <property type="entry name" value="ABC_transporter-like_ATP-bd"/>
</dbReference>
<evidence type="ECO:0000313" key="6">
    <source>
        <dbReference type="Proteomes" id="UP000184375"/>
    </source>
</evidence>
<dbReference type="InterPro" id="IPR027417">
    <property type="entry name" value="P-loop_NTPase"/>
</dbReference>
<keyword evidence="2" id="KW-0547">Nucleotide-binding</keyword>
<dbReference type="RefSeq" id="WP_073255416.1">
    <property type="nucleotide sequence ID" value="NZ_FRCR01000004.1"/>
</dbReference>
<proteinExistence type="predicted"/>
<dbReference type="CDD" id="cd03293">
    <property type="entry name" value="ABC_NrtD_SsuB_transporters"/>
    <property type="match status" value="1"/>
</dbReference>
<dbReference type="Proteomes" id="UP000184375">
    <property type="component" value="Unassembled WGS sequence"/>
</dbReference>
<dbReference type="PANTHER" id="PTHR42788">
    <property type="entry name" value="TAURINE IMPORT ATP-BINDING PROTEIN-RELATED"/>
    <property type="match status" value="1"/>
</dbReference>
<feature type="domain" description="ABC transporter" evidence="4">
    <location>
        <begin position="6"/>
        <end position="235"/>
    </location>
</feature>
<gene>
    <name evidence="5" type="ORF">SAMN05660826_00948</name>
</gene>
<dbReference type="AlphaFoldDB" id="A0A1M7IFB5"/>
<reference evidence="6" key="1">
    <citation type="submission" date="2016-11" db="EMBL/GenBank/DDBJ databases">
        <authorList>
            <person name="Varghese N."/>
            <person name="Submissions S."/>
        </authorList>
    </citation>
    <scope>NUCLEOTIDE SEQUENCE [LARGE SCALE GENOMIC DNA]</scope>
    <source>
        <strain evidence="6">DSM 18802</strain>
    </source>
</reference>
<evidence type="ECO:0000256" key="3">
    <source>
        <dbReference type="ARBA" id="ARBA00022840"/>
    </source>
</evidence>
<dbReference type="PROSITE" id="PS00211">
    <property type="entry name" value="ABC_TRANSPORTER_1"/>
    <property type="match status" value="1"/>
</dbReference>
<dbReference type="InterPro" id="IPR050166">
    <property type="entry name" value="ABC_transporter_ATP-bind"/>
</dbReference>
<dbReference type="SMART" id="SM00382">
    <property type="entry name" value="AAA"/>
    <property type="match status" value="1"/>
</dbReference>
<dbReference type="EMBL" id="FRCR01000004">
    <property type="protein sequence ID" value="SHM39273.1"/>
    <property type="molecule type" value="Genomic_DNA"/>
</dbReference>
<organism evidence="5 6">
    <name type="scientific">Caldanaerovirga acetigignens</name>
    <dbReference type="NCBI Taxonomy" id="447595"/>
    <lineage>
        <taxon>Bacteria</taxon>
        <taxon>Bacillati</taxon>
        <taxon>Bacillota</taxon>
        <taxon>Clostridia</taxon>
        <taxon>Thermosediminibacterales</taxon>
        <taxon>Thermosediminibacteraceae</taxon>
        <taxon>Caldanaerovirga</taxon>
    </lineage>
</organism>
<evidence type="ECO:0000256" key="2">
    <source>
        <dbReference type="ARBA" id="ARBA00022741"/>
    </source>
</evidence>
<dbReference type="SUPFAM" id="SSF52540">
    <property type="entry name" value="P-loop containing nucleoside triphosphate hydrolases"/>
    <property type="match status" value="1"/>
</dbReference>
<evidence type="ECO:0000259" key="4">
    <source>
        <dbReference type="PROSITE" id="PS50893"/>
    </source>
</evidence>
<accession>A0A1M7IFB5</accession>
<dbReference type="InterPro" id="IPR003593">
    <property type="entry name" value="AAA+_ATPase"/>
</dbReference>
<evidence type="ECO:0000256" key="1">
    <source>
        <dbReference type="ARBA" id="ARBA00022448"/>
    </source>
</evidence>
<dbReference type="STRING" id="447595.SAMN05660826_00948"/>
<dbReference type="Pfam" id="PF00005">
    <property type="entry name" value="ABC_tran"/>
    <property type="match status" value="1"/>
</dbReference>
<keyword evidence="6" id="KW-1185">Reference proteome</keyword>
<sequence length="258" mass="29561">MDREIIRIENLTKIFRSRNKEVVALKDLNLSVKEGEFLVIVGPSGCGKSTLLRILAGLEKKTHGEIYIKSKLENRQITAVVFQGDAIFPWMKVIDNVEYGLKLRGVPVEERKKIAYFYLKLMGLEDFADYYPHQLSGGMKQRVNVARAFASNPEILLMDEPFGALDEQNRLILQQELLKIWEGSGKTAIFITHSIDEAIFLGDRIVVMTAQPGRVKAAFDVGFERPREMLSLKSTPQFIELYRKVWEVLKEEVLKSRK</sequence>
<keyword evidence="1" id="KW-0813">Transport</keyword>